<evidence type="ECO:0000313" key="2">
    <source>
        <dbReference type="Proteomes" id="UP001517367"/>
    </source>
</evidence>
<comment type="caution">
    <text evidence="1">The sequence shown here is derived from an EMBL/GenBank/DDBJ whole genome shotgun (WGS) entry which is preliminary data.</text>
</comment>
<protein>
    <recommendedName>
        <fullName evidence="3">Lipoprotein</fullName>
    </recommendedName>
</protein>
<dbReference type="EMBL" id="SRMP02000001">
    <property type="protein sequence ID" value="MFN0289873.1"/>
    <property type="molecule type" value="Genomic_DNA"/>
</dbReference>
<proteinExistence type="predicted"/>
<organism evidence="1 2">
    <name type="scientific">Pedobacter helvus</name>
    <dbReference type="NCBI Taxonomy" id="2563444"/>
    <lineage>
        <taxon>Bacteria</taxon>
        <taxon>Pseudomonadati</taxon>
        <taxon>Bacteroidota</taxon>
        <taxon>Sphingobacteriia</taxon>
        <taxon>Sphingobacteriales</taxon>
        <taxon>Sphingobacteriaceae</taxon>
        <taxon>Pedobacter</taxon>
    </lineage>
</organism>
<evidence type="ECO:0008006" key="3">
    <source>
        <dbReference type="Google" id="ProtNLM"/>
    </source>
</evidence>
<gene>
    <name evidence="1" type="ORF">E5L68_000635</name>
</gene>
<reference evidence="1 2" key="1">
    <citation type="submission" date="2024-12" db="EMBL/GenBank/DDBJ databases">
        <authorList>
            <person name="Hu S."/>
        </authorList>
    </citation>
    <scope>NUCLEOTIDE SEQUENCE [LARGE SCALE GENOMIC DNA]</scope>
    <source>
        <strain evidence="1 2">P-25</strain>
    </source>
</reference>
<name>A0ABW9JDV2_9SPHI</name>
<keyword evidence="2" id="KW-1185">Reference proteome</keyword>
<evidence type="ECO:0000313" key="1">
    <source>
        <dbReference type="EMBL" id="MFN0289873.1"/>
    </source>
</evidence>
<dbReference type="RefSeq" id="WP_138727480.1">
    <property type="nucleotide sequence ID" value="NZ_SRMP02000001.1"/>
</dbReference>
<sequence>MKKLIFPSLFIALFFACTSKSVENGKDKSEPLERTITFAFSDTVRLDTFRIALIGKNTDEMQMHFTITSYQGKEIYKQEIKASELLKNYIATAELKKEADKLKFLKEEIAYFFDERHFLEPAVTENESPDKNVPDLAFYQELKKSNLNGFEYRLAKDHNVYIAWSVKEQKVKIYYKCC</sequence>
<accession>A0ABW9JDV2</accession>
<dbReference type="PROSITE" id="PS51257">
    <property type="entry name" value="PROKAR_LIPOPROTEIN"/>
    <property type="match status" value="1"/>
</dbReference>
<dbReference type="Proteomes" id="UP001517367">
    <property type="component" value="Unassembled WGS sequence"/>
</dbReference>